<reference evidence="2" key="1">
    <citation type="journal article" date="2023" name="Science">
        <title>Genome structures resolve the early diversification of teleost fishes.</title>
        <authorList>
            <person name="Parey E."/>
            <person name="Louis A."/>
            <person name="Montfort J."/>
            <person name="Bouchez O."/>
            <person name="Roques C."/>
            <person name="Iampietro C."/>
            <person name="Lluch J."/>
            <person name="Castinel A."/>
            <person name="Donnadieu C."/>
            <person name="Desvignes T."/>
            <person name="Floi Bucao C."/>
            <person name="Jouanno E."/>
            <person name="Wen M."/>
            <person name="Mejri S."/>
            <person name="Dirks R."/>
            <person name="Jansen H."/>
            <person name="Henkel C."/>
            <person name="Chen W.J."/>
            <person name="Zahm M."/>
            <person name="Cabau C."/>
            <person name="Klopp C."/>
            <person name="Thompson A.W."/>
            <person name="Robinson-Rechavi M."/>
            <person name="Braasch I."/>
            <person name="Lecointre G."/>
            <person name="Bobe J."/>
            <person name="Postlethwait J.H."/>
            <person name="Berthelot C."/>
            <person name="Roest Crollius H."/>
            <person name="Guiguen Y."/>
        </authorList>
    </citation>
    <scope>NUCLEOTIDE SEQUENCE</scope>
    <source>
        <strain evidence="2">WJC10195</strain>
    </source>
</reference>
<organism evidence="2 3">
    <name type="scientific">Synaphobranchus kaupii</name>
    <name type="common">Kaup's arrowtooth eel</name>
    <dbReference type="NCBI Taxonomy" id="118154"/>
    <lineage>
        <taxon>Eukaryota</taxon>
        <taxon>Metazoa</taxon>
        <taxon>Chordata</taxon>
        <taxon>Craniata</taxon>
        <taxon>Vertebrata</taxon>
        <taxon>Euteleostomi</taxon>
        <taxon>Actinopterygii</taxon>
        <taxon>Neopterygii</taxon>
        <taxon>Teleostei</taxon>
        <taxon>Anguilliformes</taxon>
        <taxon>Synaphobranchidae</taxon>
        <taxon>Synaphobranchus</taxon>
    </lineage>
</organism>
<evidence type="ECO:0000256" key="1">
    <source>
        <dbReference type="SAM" id="MobiDB-lite"/>
    </source>
</evidence>
<accession>A0A9Q1FXD8</accession>
<evidence type="ECO:0000313" key="2">
    <source>
        <dbReference type="EMBL" id="KAJ8369187.1"/>
    </source>
</evidence>
<proteinExistence type="predicted"/>
<keyword evidence="3" id="KW-1185">Reference proteome</keyword>
<dbReference type="EMBL" id="JAINUF010000003">
    <property type="protein sequence ID" value="KAJ8369187.1"/>
    <property type="molecule type" value="Genomic_DNA"/>
</dbReference>
<feature type="region of interest" description="Disordered" evidence="1">
    <location>
        <begin position="1"/>
        <end position="23"/>
    </location>
</feature>
<evidence type="ECO:0000313" key="3">
    <source>
        <dbReference type="Proteomes" id="UP001152622"/>
    </source>
</evidence>
<comment type="caution">
    <text evidence="2">The sequence shown here is derived from an EMBL/GenBank/DDBJ whole genome shotgun (WGS) entry which is preliminary data.</text>
</comment>
<gene>
    <name evidence="2" type="ORF">SKAU_G00092150</name>
</gene>
<sequence length="123" mass="13286">MVSGDALRTGKDGGGNGGQCFQQPHLTCGSGMITALFKKRRPHSASLFERCAGVETHPPGTSPHEPRNLTGVHELAILLHRQAHNGLTARRSVSRRLPPRPQWRRAVRCGAKGGAPVRRKDGV</sequence>
<dbReference type="AlphaFoldDB" id="A0A9Q1FXD8"/>
<protein>
    <submittedName>
        <fullName evidence="2">Uncharacterized protein</fullName>
    </submittedName>
</protein>
<name>A0A9Q1FXD8_SYNKA</name>
<dbReference type="Proteomes" id="UP001152622">
    <property type="component" value="Chromosome 3"/>
</dbReference>